<dbReference type="GO" id="GO:0019363">
    <property type="term" value="P:pyridine nucleotide biosynthetic process"/>
    <property type="evidence" value="ECO:0007669"/>
    <property type="project" value="UniProtKB-KW"/>
</dbReference>
<evidence type="ECO:0000256" key="2">
    <source>
        <dbReference type="ARBA" id="ARBA00022642"/>
    </source>
</evidence>
<comment type="pathway">
    <text evidence="5">Cofactor biosynthesis; nicotinate biosynthesis; nicotinate from nicotinamide: step 1/1.</text>
</comment>
<dbReference type="OrthoDB" id="9791276at2"/>
<organism evidence="9 10">
    <name type="scientific">Solirubrobacter pauli</name>
    <dbReference type="NCBI Taxonomy" id="166793"/>
    <lineage>
        <taxon>Bacteria</taxon>
        <taxon>Bacillati</taxon>
        <taxon>Actinomycetota</taxon>
        <taxon>Thermoleophilia</taxon>
        <taxon>Solirubrobacterales</taxon>
        <taxon>Solirubrobacteraceae</taxon>
        <taxon>Solirubrobacter</taxon>
    </lineage>
</organism>
<dbReference type="InterPro" id="IPR000868">
    <property type="entry name" value="Isochorismatase-like_dom"/>
</dbReference>
<keyword evidence="3" id="KW-0479">Metal-binding</keyword>
<dbReference type="PANTHER" id="PTHR11080">
    <property type="entry name" value="PYRAZINAMIDASE/NICOTINAMIDASE"/>
    <property type="match status" value="1"/>
</dbReference>
<dbReference type="AlphaFoldDB" id="A0A660LAQ0"/>
<protein>
    <recommendedName>
        <fullName evidence="6">nicotinamidase</fullName>
        <ecNumber evidence="6">3.5.1.19</ecNumber>
    </recommendedName>
    <alternativeName>
        <fullName evidence="7">Nicotinamide deamidase</fullName>
    </alternativeName>
</protein>
<evidence type="ECO:0000256" key="3">
    <source>
        <dbReference type="ARBA" id="ARBA00022723"/>
    </source>
</evidence>
<keyword evidence="4" id="KW-0378">Hydrolase</keyword>
<sequence length="179" mass="18865">MARALVIVDFQNDFTPGGALAVPHGDEIAERINALAASGDYDLIVATRDWHPADHGSFAEQGGPWPVHCVAGTQGAQLHPALDQTRIDFTVDKGQAVDTDGYSGFESTDLEAILRERGITQVTVVGLATDYCVKNTALDALRAGFQVTVDSTAVRGVEVEEGDSERALAEVRAAGGVMA</sequence>
<evidence type="ECO:0000256" key="6">
    <source>
        <dbReference type="ARBA" id="ARBA00039017"/>
    </source>
</evidence>
<dbReference type="EC" id="3.5.1.19" evidence="6"/>
<dbReference type="SUPFAM" id="SSF52499">
    <property type="entry name" value="Isochorismatase-like hydrolases"/>
    <property type="match status" value="1"/>
</dbReference>
<dbReference type="GO" id="GO:0008936">
    <property type="term" value="F:nicotinamidase activity"/>
    <property type="evidence" value="ECO:0007669"/>
    <property type="project" value="UniProtKB-EC"/>
</dbReference>
<dbReference type="InterPro" id="IPR052347">
    <property type="entry name" value="Isochorismatase_Nicotinamidase"/>
</dbReference>
<dbReference type="EMBL" id="RBIL01000001">
    <property type="protein sequence ID" value="RKQ92092.1"/>
    <property type="molecule type" value="Genomic_DNA"/>
</dbReference>
<reference evidence="9 10" key="1">
    <citation type="submission" date="2018-10" db="EMBL/GenBank/DDBJ databases">
        <title>Genomic Encyclopedia of Archaeal and Bacterial Type Strains, Phase II (KMG-II): from individual species to whole genera.</title>
        <authorList>
            <person name="Goeker M."/>
        </authorList>
    </citation>
    <scope>NUCLEOTIDE SEQUENCE [LARGE SCALE GENOMIC DNA]</scope>
    <source>
        <strain evidence="9 10">DSM 14954</strain>
    </source>
</reference>
<dbReference type="GO" id="GO:0046872">
    <property type="term" value="F:metal ion binding"/>
    <property type="evidence" value="ECO:0007669"/>
    <property type="project" value="UniProtKB-KW"/>
</dbReference>
<dbReference type="InterPro" id="IPR036380">
    <property type="entry name" value="Isochorismatase-like_sf"/>
</dbReference>
<dbReference type="CDD" id="cd01011">
    <property type="entry name" value="nicotinamidase"/>
    <property type="match status" value="1"/>
</dbReference>
<proteinExistence type="inferred from homology"/>
<evidence type="ECO:0000256" key="5">
    <source>
        <dbReference type="ARBA" id="ARBA00037900"/>
    </source>
</evidence>
<dbReference type="Proteomes" id="UP000278962">
    <property type="component" value="Unassembled WGS sequence"/>
</dbReference>
<evidence type="ECO:0000313" key="9">
    <source>
        <dbReference type="EMBL" id="RKQ92092.1"/>
    </source>
</evidence>
<keyword evidence="2" id="KW-0662">Pyridine nucleotide biosynthesis</keyword>
<evidence type="ECO:0000259" key="8">
    <source>
        <dbReference type="Pfam" id="PF00857"/>
    </source>
</evidence>
<keyword evidence="10" id="KW-1185">Reference proteome</keyword>
<comment type="similarity">
    <text evidence="1">Belongs to the isochorismatase family.</text>
</comment>
<dbReference type="Gene3D" id="3.40.50.850">
    <property type="entry name" value="Isochorismatase-like"/>
    <property type="match status" value="1"/>
</dbReference>
<feature type="domain" description="Isochorismatase-like" evidence="8">
    <location>
        <begin position="4"/>
        <end position="177"/>
    </location>
</feature>
<accession>A0A660LAQ0</accession>
<gene>
    <name evidence="9" type="ORF">C8N24_1931</name>
</gene>
<evidence type="ECO:0000256" key="4">
    <source>
        <dbReference type="ARBA" id="ARBA00022801"/>
    </source>
</evidence>
<dbReference type="RefSeq" id="WP_121249820.1">
    <property type="nucleotide sequence ID" value="NZ_RBIL01000001.1"/>
</dbReference>
<evidence type="ECO:0000313" key="10">
    <source>
        <dbReference type="Proteomes" id="UP000278962"/>
    </source>
</evidence>
<comment type="caution">
    <text evidence="9">The sequence shown here is derived from an EMBL/GenBank/DDBJ whole genome shotgun (WGS) entry which is preliminary data.</text>
</comment>
<name>A0A660LAQ0_9ACTN</name>
<evidence type="ECO:0000256" key="7">
    <source>
        <dbReference type="ARBA" id="ARBA00043224"/>
    </source>
</evidence>
<dbReference type="Pfam" id="PF00857">
    <property type="entry name" value="Isochorismatase"/>
    <property type="match status" value="1"/>
</dbReference>
<dbReference type="PANTHER" id="PTHR11080:SF2">
    <property type="entry name" value="LD05707P"/>
    <property type="match status" value="1"/>
</dbReference>
<evidence type="ECO:0000256" key="1">
    <source>
        <dbReference type="ARBA" id="ARBA00006336"/>
    </source>
</evidence>